<gene>
    <name evidence="1" type="ORF">Dsi01nite_079540</name>
</gene>
<protein>
    <submittedName>
        <fullName evidence="1">Uncharacterized protein</fullName>
    </submittedName>
</protein>
<evidence type="ECO:0000313" key="1">
    <source>
        <dbReference type="EMBL" id="GIG49913.1"/>
    </source>
</evidence>
<keyword evidence="2" id="KW-1185">Reference proteome</keyword>
<dbReference type="AlphaFoldDB" id="A0A919PWJ4"/>
<reference evidence="1" key="1">
    <citation type="submission" date="2021-01" db="EMBL/GenBank/DDBJ databases">
        <title>Whole genome shotgun sequence of Dactylosporangium siamense NBRC 106093.</title>
        <authorList>
            <person name="Komaki H."/>
            <person name="Tamura T."/>
        </authorList>
    </citation>
    <scope>NUCLEOTIDE SEQUENCE</scope>
    <source>
        <strain evidence="1">NBRC 106093</strain>
    </source>
</reference>
<comment type="caution">
    <text evidence="1">The sequence shown here is derived from an EMBL/GenBank/DDBJ whole genome shotgun (WGS) entry which is preliminary data.</text>
</comment>
<accession>A0A919PWJ4</accession>
<proteinExistence type="predicted"/>
<dbReference type="EMBL" id="BONQ01000126">
    <property type="protein sequence ID" value="GIG49913.1"/>
    <property type="molecule type" value="Genomic_DNA"/>
</dbReference>
<organism evidence="1 2">
    <name type="scientific">Dactylosporangium siamense</name>
    <dbReference type="NCBI Taxonomy" id="685454"/>
    <lineage>
        <taxon>Bacteria</taxon>
        <taxon>Bacillati</taxon>
        <taxon>Actinomycetota</taxon>
        <taxon>Actinomycetes</taxon>
        <taxon>Micromonosporales</taxon>
        <taxon>Micromonosporaceae</taxon>
        <taxon>Dactylosporangium</taxon>
    </lineage>
</organism>
<name>A0A919PWJ4_9ACTN</name>
<dbReference type="Proteomes" id="UP000660611">
    <property type="component" value="Unassembled WGS sequence"/>
</dbReference>
<sequence>MATFTAPIEFAEKLGSKLPTDAAKTLLATYAGITGVTTTALNNDAWSVSGSGREVRVPVGAWLVKLVGIESPVVVPDSLYAAYAS</sequence>
<evidence type="ECO:0000313" key="2">
    <source>
        <dbReference type="Proteomes" id="UP000660611"/>
    </source>
</evidence>
<dbReference type="RefSeq" id="WP_203851571.1">
    <property type="nucleotide sequence ID" value="NZ_BAAAVW010000029.1"/>
</dbReference>